<evidence type="ECO:0000256" key="1">
    <source>
        <dbReference type="ARBA" id="ARBA00022741"/>
    </source>
</evidence>
<name>A0A8J3VMX3_9ACTN</name>
<dbReference type="GO" id="GO:0005524">
    <property type="term" value="F:ATP binding"/>
    <property type="evidence" value="ECO:0007669"/>
    <property type="project" value="UniProtKB-KW"/>
</dbReference>
<gene>
    <name evidence="6" type="ORF">Rhe02_96300</name>
</gene>
<dbReference type="InterPro" id="IPR001650">
    <property type="entry name" value="Helicase_C-like"/>
</dbReference>
<dbReference type="GO" id="GO:0006289">
    <property type="term" value="P:nucleotide-excision repair"/>
    <property type="evidence" value="ECO:0007669"/>
    <property type="project" value="TreeGrafter"/>
</dbReference>
<dbReference type="CDD" id="cd18797">
    <property type="entry name" value="SF2_C_Hrq"/>
    <property type="match status" value="1"/>
</dbReference>
<feature type="region of interest" description="Disordered" evidence="3">
    <location>
        <begin position="243"/>
        <end position="370"/>
    </location>
</feature>
<dbReference type="Pfam" id="PF22982">
    <property type="entry name" value="WHD_HRQ1"/>
    <property type="match status" value="1"/>
</dbReference>
<protein>
    <recommendedName>
        <fullName evidence="8">DEAD/DEAH box helicase</fullName>
    </recommendedName>
</protein>
<evidence type="ECO:0000259" key="4">
    <source>
        <dbReference type="PROSITE" id="PS51192"/>
    </source>
</evidence>
<evidence type="ECO:0000256" key="3">
    <source>
        <dbReference type="SAM" id="MobiDB-lite"/>
    </source>
</evidence>
<feature type="compositionally biased region" description="Basic and acidic residues" evidence="3">
    <location>
        <begin position="298"/>
        <end position="307"/>
    </location>
</feature>
<dbReference type="InterPro" id="IPR018973">
    <property type="entry name" value="MZB"/>
</dbReference>
<dbReference type="Gene3D" id="3.40.50.300">
    <property type="entry name" value="P-loop containing nucleotide triphosphate hydrolases"/>
    <property type="match status" value="2"/>
</dbReference>
<dbReference type="Pfam" id="PF00270">
    <property type="entry name" value="DEAD"/>
    <property type="match status" value="1"/>
</dbReference>
<reference evidence="6" key="1">
    <citation type="submission" date="2021-01" db="EMBL/GenBank/DDBJ databases">
        <title>Whole genome shotgun sequence of Rhizocola hellebori NBRC 109834.</title>
        <authorList>
            <person name="Komaki H."/>
            <person name="Tamura T."/>
        </authorList>
    </citation>
    <scope>NUCLEOTIDE SEQUENCE</scope>
    <source>
        <strain evidence="6">NBRC 109834</strain>
    </source>
</reference>
<evidence type="ECO:0000313" key="7">
    <source>
        <dbReference type="Proteomes" id="UP000612899"/>
    </source>
</evidence>
<dbReference type="GO" id="GO:0036297">
    <property type="term" value="P:interstrand cross-link repair"/>
    <property type="evidence" value="ECO:0007669"/>
    <property type="project" value="TreeGrafter"/>
</dbReference>
<feature type="compositionally biased region" description="Polar residues" evidence="3">
    <location>
        <begin position="265"/>
        <end position="276"/>
    </location>
</feature>
<evidence type="ECO:0000256" key="2">
    <source>
        <dbReference type="ARBA" id="ARBA00022840"/>
    </source>
</evidence>
<dbReference type="InterPro" id="IPR055227">
    <property type="entry name" value="HRQ1_WHD"/>
</dbReference>
<feature type="compositionally biased region" description="Basic residues" evidence="3">
    <location>
        <begin position="308"/>
        <end position="318"/>
    </location>
</feature>
<evidence type="ECO:0000313" key="6">
    <source>
        <dbReference type="EMBL" id="GIH11563.1"/>
    </source>
</evidence>
<keyword evidence="1" id="KW-0547">Nucleotide-binding</keyword>
<dbReference type="PANTHER" id="PTHR47957">
    <property type="entry name" value="ATP-DEPENDENT HELICASE HRQ1"/>
    <property type="match status" value="1"/>
</dbReference>
<dbReference type="CDD" id="cd17923">
    <property type="entry name" value="DEXHc_Hrq1-like"/>
    <property type="match status" value="1"/>
</dbReference>
<comment type="caution">
    <text evidence="6">The sequence shown here is derived from an EMBL/GenBank/DDBJ whole genome shotgun (WGS) entry which is preliminary data.</text>
</comment>
<dbReference type="PROSITE" id="PS51194">
    <property type="entry name" value="HELICASE_CTER"/>
    <property type="match status" value="1"/>
</dbReference>
<feature type="domain" description="Helicase ATP-binding" evidence="4">
    <location>
        <begin position="57"/>
        <end position="231"/>
    </location>
</feature>
<dbReference type="Proteomes" id="UP000612899">
    <property type="component" value="Unassembled WGS sequence"/>
</dbReference>
<organism evidence="6 7">
    <name type="scientific">Rhizocola hellebori</name>
    <dbReference type="NCBI Taxonomy" id="1392758"/>
    <lineage>
        <taxon>Bacteria</taxon>
        <taxon>Bacillati</taxon>
        <taxon>Actinomycetota</taxon>
        <taxon>Actinomycetes</taxon>
        <taxon>Micromonosporales</taxon>
        <taxon>Micromonosporaceae</taxon>
        <taxon>Rhizocola</taxon>
    </lineage>
</organism>
<keyword evidence="7" id="KW-1185">Reference proteome</keyword>
<dbReference type="SMART" id="SM00487">
    <property type="entry name" value="DEXDc"/>
    <property type="match status" value="1"/>
</dbReference>
<dbReference type="RefSeq" id="WP_239124552.1">
    <property type="nucleotide sequence ID" value="NZ_BONY01000143.1"/>
</dbReference>
<dbReference type="EMBL" id="BONY01000143">
    <property type="protein sequence ID" value="GIH11563.1"/>
    <property type="molecule type" value="Genomic_DNA"/>
</dbReference>
<sequence length="881" mass="94887">MHRLPDWLQRDQVTHVEVFPARAGSTHDWPAWTAPALIDALAKMGIDAPWAHQTIAAQHAHEGRDVVIATGTGSGKSLAYHLPALSAVLSSPKARVLYLAPTKALAIDQMRSLQDLNLPGLRAAACDGDTLREHRDWIRQHANVVLTNPDLLHHSLLPQHGRWSALLRQLRYVIVDESHSYRGVFGAHVAHILRRLRRLTADRPTFLLASATSADPAASATKLVGRPVIAVSEDTAPRGQSTFVLWEPPFLPGRGPLEPARSVPPQRQSGSDQANTANHQQGHHADAHQHSYQANAHGHADSHADAHSHHHGHHTKAHSHADAHQHSYQADAHSHADGLQGDAGGQHGDQADADGHHVDSDAARHRGFGQDWELDGAPVRRSALRETGDLLADAVSRGIRTLAFVPSRRGAEVVALQARRELEEVQPGLGQQVAAYRAGYLSEERRALERALTVGELTGLATTNALELGIDVTGLDAVLLAGYPGTRTAMWQRAGRAGRAGRDGICVLVARDDPLDTYLVHHPAALFHTPVEATVFDPDNPYVLAPHLCTAAAEKPLTLADLQLFGAPQSLVEDLVAQGALRQRPTGWYWTHPTRPEIDIRGTGGQPVAVIEAATGRLIGTANAGSAHHQLHQGAVYTHQGRTYVVTHLDLDDSVAFVEADNPPHTTHARDTTSLDVLTVRSRVEVGPVSLFLGDVEVTSQVVSFQKRRMDSGEVLGTWPLDLPPRTLRTVAVWTTLADEAVAELEDLPGALHAAEHAAIGLLPLVASCDRWDIGGLSIARHADTDAPTIFVYDGHPGGAGFAERAFHMAQAWLTATRDTVKSCACERGCPSCVQSPKCGNGNNPLDKQGAIAVLTTILSHLPTPAPLEPQPTAPEQLQQR</sequence>
<dbReference type="PANTHER" id="PTHR47957:SF3">
    <property type="entry name" value="ATP-DEPENDENT HELICASE HRQ1"/>
    <property type="match status" value="1"/>
</dbReference>
<feature type="compositionally biased region" description="Basic and acidic residues" evidence="3">
    <location>
        <begin position="349"/>
        <end position="364"/>
    </location>
</feature>
<evidence type="ECO:0000259" key="5">
    <source>
        <dbReference type="PROSITE" id="PS51194"/>
    </source>
</evidence>
<proteinExistence type="predicted"/>
<keyword evidence="2" id="KW-0067">ATP-binding</keyword>
<dbReference type="SUPFAM" id="SSF52540">
    <property type="entry name" value="P-loop containing nucleoside triphosphate hydrolases"/>
    <property type="match status" value="1"/>
</dbReference>
<dbReference type="GO" id="GO:0003676">
    <property type="term" value="F:nucleic acid binding"/>
    <property type="evidence" value="ECO:0007669"/>
    <property type="project" value="InterPro"/>
</dbReference>
<dbReference type="Pfam" id="PF09369">
    <property type="entry name" value="MZB"/>
    <property type="match status" value="1"/>
</dbReference>
<dbReference type="GO" id="GO:0043138">
    <property type="term" value="F:3'-5' DNA helicase activity"/>
    <property type="evidence" value="ECO:0007669"/>
    <property type="project" value="TreeGrafter"/>
</dbReference>
<feature type="domain" description="Helicase C-terminal" evidence="5">
    <location>
        <begin position="387"/>
        <end position="542"/>
    </location>
</feature>
<dbReference type="SMART" id="SM00490">
    <property type="entry name" value="HELICc"/>
    <property type="match status" value="1"/>
</dbReference>
<dbReference type="InterPro" id="IPR014001">
    <property type="entry name" value="Helicase_ATP-bd"/>
</dbReference>
<dbReference type="Pfam" id="PF00271">
    <property type="entry name" value="Helicase_C"/>
    <property type="match status" value="1"/>
</dbReference>
<dbReference type="InterPro" id="IPR027417">
    <property type="entry name" value="P-loop_NTPase"/>
</dbReference>
<dbReference type="InterPro" id="IPR011545">
    <property type="entry name" value="DEAD/DEAH_box_helicase_dom"/>
</dbReference>
<accession>A0A8J3VMX3</accession>
<evidence type="ECO:0008006" key="8">
    <source>
        <dbReference type="Google" id="ProtNLM"/>
    </source>
</evidence>
<dbReference type="AlphaFoldDB" id="A0A8J3VMX3"/>
<dbReference type="PROSITE" id="PS51192">
    <property type="entry name" value="HELICASE_ATP_BIND_1"/>
    <property type="match status" value="1"/>
</dbReference>